<sequence length="71" mass="8314">MVKYEYEPGLCKQLHYNGLWSVQYEGVPGHLKKVKMVCPCIKDGCDADCEVFKNLPEVKPADQEWHMRDER</sequence>
<dbReference type="RefSeq" id="WP_118509570.1">
    <property type="nucleotide sequence ID" value="NZ_WMBC01000017.1"/>
</dbReference>
<protein>
    <submittedName>
        <fullName evidence="1">Uncharacterized protein</fullName>
    </submittedName>
</protein>
<reference evidence="1 2" key="1">
    <citation type="submission" date="2019-11" db="EMBL/GenBank/DDBJ databases">
        <title>Draft genome sequence of Blautia luti DSM 14534T, isolated from human stool.</title>
        <authorList>
            <person name="Ortiz R."/>
            <person name="Melis-Arcos F."/>
            <person name="Covarrubias P."/>
            <person name="Cardenas J.P."/>
            <person name="Perez-Donoso J."/>
            <person name="Almonacid D."/>
        </authorList>
    </citation>
    <scope>NUCLEOTIDE SEQUENCE [LARGE SCALE GENOMIC DNA]</scope>
    <source>
        <strain evidence="1 2">DSM 14534</strain>
    </source>
</reference>
<organism evidence="1 2">
    <name type="scientific">Blautia luti DSM 14534 = JCM 17040</name>
    <dbReference type="NCBI Taxonomy" id="649762"/>
    <lineage>
        <taxon>Bacteria</taxon>
        <taxon>Bacillati</taxon>
        <taxon>Bacillota</taxon>
        <taxon>Clostridia</taxon>
        <taxon>Lachnospirales</taxon>
        <taxon>Lachnospiraceae</taxon>
        <taxon>Blautia</taxon>
    </lineage>
</organism>
<comment type="caution">
    <text evidence="1">The sequence shown here is derived from an EMBL/GenBank/DDBJ whole genome shotgun (WGS) entry which is preliminary data.</text>
</comment>
<proteinExistence type="predicted"/>
<dbReference type="AlphaFoldDB" id="A0A844GPQ9"/>
<gene>
    <name evidence="1" type="ORF">GKZ57_15925</name>
</gene>
<dbReference type="Proteomes" id="UP000437824">
    <property type="component" value="Unassembled WGS sequence"/>
</dbReference>
<evidence type="ECO:0000313" key="1">
    <source>
        <dbReference type="EMBL" id="MTD62680.1"/>
    </source>
</evidence>
<dbReference type="EMBL" id="WMBC01000017">
    <property type="protein sequence ID" value="MTD62680.1"/>
    <property type="molecule type" value="Genomic_DNA"/>
</dbReference>
<name>A0A844GPQ9_9FIRM</name>
<evidence type="ECO:0000313" key="2">
    <source>
        <dbReference type="Proteomes" id="UP000437824"/>
    </source>
</evidence>
<accession>A0A844GPQ9</accession>